<name>A0A5C3MR35_9AGAM</name>
<dbReference type="OrthoDB" id="2690514at2759"/>
<evidence type="ECO:0000256" key="1">
    <source>
        <dbReference type="SAM" id="SignalP"/>
    </source>
</evidence>
<protein>
    <submittedName>
        <fullName evidence="2">Uncharacterized protein</fullName>
    </submittedName>
</protein>
<reference evidence="2 3" key="1">
    <citation type="journal article" date="2019" name="Nat. Ecol. Evol.">
        <title>Megaphylogeny resolves global patterns of mushroom evolution.</title>
        <authorList>
            <person name="Varga T."/>
            <person name="Krizsan K."/>
            <person name="Foldi C."/>
            <person name="Dima B."/>
            <person name="Sanchez-Garcia M."/>
            <person name="Sanchez-Ramirez S."/>
            <person name="Szollosi G.J."/>
            <person name="Szarkandi J.G."/>
            <person name="Papp V."/>
            <person name="Albert L."/>
            <person name="Andreopoulos W."/>
            <person name="Angelini C."/>
            <person name="Antonin V."/>
            <person name="Barry K.W."/>
            <person name="Bougher N.L."/>
            <person name="Buchanan P."/>
            <person name="Buyck B."/>
            <person name="Bense V."/>
            <person name="Catcheside P."/>
            <person name="Chovatia M."/>
            <person name="Cooper J."/>
            <person name="Damon W."/>
            <person name="Desjardin D."/>
            <person name="Finy P."/>
            <person name="Geml J."/>
            <person name="Haridas S."/>
            <person name="Hughes K."/>
            <person name="Justo A."/>
            <person name="Karasinski D."/>
            <person name="Kautmanova I."/>
            <person name="Kiss B."/>
            <person name="Kocsube S."/>
            <person name="Kotiranta H."/>
            <person name="LaButti K.M."/>
            <person name="Lechner B.E."/>
            <person name="Liimatainen K."/>
            <person name="Lipzen A."/>
            <person name="Lukacs Z."/>
            <person name="Mihaltcheva S."/>
            <person name="Morgado L.N."/>
            <person name="Niskanen T."/>
            <person name="Noordeloos M.E."/>
            <person name="Ohm R.A."/>
            <person name="Ortiz-Santana B."/>
            <person name="Ovrebo C."/>
            <person name="Racz N."/>
            <person name="Riley R."/>
            <person name="Savchenko A."/>
            <person name="Shiryaev A."/>
            <person name="Soop K."/>
            <person name="Spirin V."/>
            <person name="Szebenyi C."/>
            <person name="Tomsovsky M."/>
            <person name="Tulloss R.E."/>
            <person name="Uehling J."/>
            <person name="Grigoriev I.V."/>
            <person name="Vagvolgyi C."/>
            <person name="Papp T."/>
            <person name="Martin F.M."/>
            <person name="Miettinen O."/>
            <person name="Hibbett D.S."/>
            <person name="Nagy L.G."/>
        </authorList>
    </citation>
    <scope>NUCLEOTIDE SEQUENCE [LARGE SCALE GENOMIC DNA]</scope>
    <source>
        <strain evidence="2 3">OMC1185</strain>
    </source>
</reference>
<sequence length="168" mass="18413">MLRLSLIAFLAIGTPGDSFVLKADEIGSDYCNWMDDMAEAASTWQGRAVAGVQTLGCLASPPEHQGFGATLCGFHCMLVPFNVFPQLQKLSNAVDAVADLSYWAKATPRVWGAVKEEPPPVARKLENCAQRWMVMLEWLSREGNKIYNIPDGIAKSGRAWVIQKTRGA</sequence>
<evidence type="ECO:0000313" key="3">
    <source>
        <dbReference type="Proteomes" id="UP000305948"/>
    </source>
</evidence>
<feature type="signal peptide" evidence="1">
    <location>
        <begin position="1"/>
        <end position="18"/>
    </location>
</feature>
<gene>
    <name evidence="2" type="ORF">OE88DRAFT_1647541</name>
</gene>
<proteinExistence type="predicted"/>
<dbReference type="Proteomes" id="UP000305948">
    <property type="component" value="Unassembled WGS sequence"/>
</dbReference>
<evidence type="ECO:0000313" key="2">
    <source>
        <dbReference type="EMBL" id="TFK47764.1"/>
    </source>
</evidence>
<keyword evidence="1" id="KW-0732">Signal</keyword>
<organism evidence="2 3">
    <name type="scientific">Heliocybe sulcata</name>
    <dbReference type="NCBI Taxonomy" id="5364"/>
    <lineage>
        <taxon>Eukaryota</taxon>
        <taxon>Fungi</taxon>
        <taxon>Dikarya</taxon>
        <taxon>Basidiomycota</taxon>
        <taxon>Agaricomycotina</taxon>
        <taxon>Agaricomycetes</taxon>
        <taxon>Gloeophyllales</taxon>
        <taxon>Gloeophyllaceae</taxon>
        <taxon>Heliocybe</taxon>
    </lineage>
</organism>
<feature type="chain" id="PRO_5022995234" evidence="1">
    <location>
        <begin position="19"/>
        <end position="168"/>
    </location>
</feature>
<dbReference type="EMBL" id="ML213522">
    <property type="protein sequence ID" value="TFK47764.1"/>
    <property type="molecule type" value="Genomic_DNA"/>
</dbReference>
<dbReference type="STRING" id="5364.A0A5C3MR35"/>
<dbReference type="AlphaFoldDB" id="A0A5C3MR35"/>
<accession>A0A5C3MR35</accession>
<keyword evidence="3" id="KW-1185">Reference proteome</keyword>